<dbReference type="AlphaFoldDB" id="A0AAD7IIS1"/>
<protein>
    <submittedName>
        <fullName evidence="3">Isoprenoid synthase domain-containing protein</fullName>
    </submittedName>
</protein>
<dbReference type="SFLD" id="SFLDG01021">
    <property type="entry name" value="Trichodiene_Synthase_Like"/>
    <property type="match status" value="1"/>
</dbReference>
<dbReference type="Pfam" id="PF06330">
    <property type="entry name" value="TRI5"/>
    <property type="match status" value="1"/>
</dbReference>
<sequence length="315" mass="35468">MGSKITDTIATNGTDDYLKLKAIIRSLLDVVSYRAPTKEDDHTRTLEKAVALKVQSWNADDGQNGVYFSLLSKAAASMVEALYSRHPFEVKLAFALYVWFAFYIDDNPDRAVLEDYQRRVLLGLPQEESPVQHLHEVLGGLYQHWDPFCANAMSCAALEFITATVLEVRTEVSEMTVRPTATRWPGYLRAKSGMAPGFSCAAFPTSGHPDISSYIQVLPDMDDYICLVNDILSFYKEELVGENINYVHVRSKMTGKTPHRVLVEMVREVGDIHARIAATLAGHPEALASWEILEHGFIAWHFSIERYKLSQLHIC</sequence>
<dbReference type="GO" id="GO:0016838">
    <property type="term" value="F:carbon-oxygen lyase activity, acting on phosphates"/>
    <property type="evidence" value="ECO:0007669"/>
    <property type="project" value="InterPro"/>
</dbReference>
<dbReference type="EMBL" id="JARKIB010000088">
    <property type="protein sequence ID" value="KAJ7744106.1"/>
    <property type="molecule type" value="Genomic_DNA"/>
</dbReference>
<evidence type="ECO:0000256" key="1">
    <source>
        <dbReference type="ARBA" id="ARBA00007946"/>
    </source>
</evidence>
<evidence type="ECO:0000313" key="4">
    <source>
        <dbReference type="Proteomes" id="UP001215598"/>
    </source>
</evidence>
<comment type="caution">
    <text evidence="3">The sequence shown here is derived from an EMBL/GenBank/DDBJ whole genome shotgun (WGS) entry which is preliminary data.</text>
</comment>
<dbReference type="SFLD" id="SFLDS00005">
    <property type="entry name" value="Isoprenoid_Synthase_Type_I"/>
    <property type="match status" value="1"/>
</dbReference>
<dbReference type="InterPro" id="IPR008949">
    <property type="entry name" value="Isoprenoid_synthase_dom_sf"/>
</dbReference>
<keyword evidence="4" id="KW-1185">Reference proteome</keyword>
<keyword evidence="2" id="KW-0456">Lyase</keyword>
<dbReference type="SUPFAM" id="SSF48576">
    <property type="entry name" value="Terpenoid synthases"/>
    <property type="match status" value="1"/>
</dbReference>
<name>A0AAD7IIS1_9AGAR</name>
<reference evidence="3" key="1">
    <citation type="submission" date="2023-03" db="EMBL/GenBank/DDBJ databases">
        <title>Massive genome expansion in bonnet fungi (Mycena s.s.) driven by repeated elements and novel gene families across ecological guilds.</title>
        <authorList>
            <consortium name="Lawrence Berkeley National Laboratory"/>
            <person name="Harder C.B."/>
            <person name="Miyauchi S."/>
            <person name="Viragh M."/>
            <person name="Kuo A."/>
            <person name="Thoen E."/>
            <person name="Andreopoulos B."/>
            <person name="Lu D."/>
            <person name="Skrede I."/>
            <person name="Drula E."/>
            <person name="Henrissat B."/>
            <person name="Morin E."/>
            <person name="Kohler A."/>
            <person name="Barry K."/>
            <person name="LaButti K."/>
            <person name="Morin E."/>
            <person name="Salamov A."/>
            <person name="Lipzen A."/>
            <person name="Mereny Z."/>
            <person name="Hegedus B."/>
            <person name="Baldrian P."/>
            <person name="Stursova M."/>
            <person name="Weitz H."/>
            <person name="Taylor A."/>
            <person name="Grigoriev I.V."/>
            <person name="Nagy L.G."/>
            <person name="Martin F."/>
            <person name="Kauserud H."/>
        </authorList>
    </citation>
    <scope>NUCLEOTIDE SEQUENCE</scope>
    <source>
        <strain evidence="3">CBHHK182m</strain>
    </source>
</reference>
<dbReference type="Gene3D" id="1.10.600.10">
    <property type="entry name" value="Farnesyl Diphosphate Synthase"/>
    <property type="match status" value="1"/>
</dbReference>
<evidence type="ECO:0000256" key="2">
    <source>
        <dbReference type="ARBA" id="ARBA00023239"/>
    </source>
</evidence>
<evidence type="ECO:0000313" key="3">
    <source>
        <dbReference type="EMBL" id="KAJ7744106.1"/>
    </source>
</evidence>
<dbReference type="Proteomes" id="UP001215598">
    <property type="component" value="Unassembled WGS sequence"/>
</dbReference>
<gene>
    <name evidence="3" type="ORF">B0H16DRAFT_994272</name>
</gene>
<accession>A0AAD7IIS1</accession>
<comment type="similarity">
    <text evidence="1">Belongs to the trichodiene synthase family.</text>
</comment>
<dbReference type="InterPro" id="IPR024652">
    <property type="entry name" value="Trichodiene_synth"/>
</dbReference>
<proteinExistence type="inferred from homology"/>
<organism evidence="3 4">
    <name type="scientific">Mycena metata</name>
    <dbReference type="NCBI Taxonomy" id="1033252"/>
    <lineage>
        <taxon>Eukaryota</taxon>
        <taxon>Fungi</taxon>
        <taxon>Dikarya</taxon>
        <taxon>Basidiomycota</taxon>
        <taxon>Agaricomycotina</taxon>
        <taxon>Agaricomycetes</taxon>
        <taxon>Agaricomycetidae</taxon>
        <taxon>Agaricales</taxon>
        <taxon>Marasmiineae</taxon>
        <taxon>Mycenaceae</taxon>
        <taxon>Mycena</taxon>
    </lineage>
</organism>